<dbReference type="InterPro" id="IPR051397">
    <property type="entry name" value="Zn-ADH-like_protein"/>
</dbReference>
<dbReference type="SMART" id="SM00829">
    <property type="entry name" value="PKS_ER"/>
    <property type="match status" value="1"/>
</dbReference>
<dbReference type="InterPro" id="IPR013149">
    <property type="entry name" value="ADH-like_C"/>
</dbReference>
<evidence type="ECO:0000313" key="3">
    <source>
        <dbReference type="Proteomes" id="UP001294412"/>
    </source>
</evidence>
<proteinExistence type="predicted"/>
<dbReference type="EC" id="1.-.-.-" evidence="2"/>
<keyword evidence="2" id="KW-0560">Oxidoreductase</keyword>
<protein>
    <submittedName>
        <fullName evidence="2">MDR family oxidoreductase</fullName>
        <ecNumber evidence="2">1.-.-.-</ecNumber>
    </submittedName>
</protein>
<reference evidence="2 3" key="1">
    <citation type="submission" date="2023-12" db="EMBL/GenBank/DDBJ databases">
        <title>Description of Novel Strain Fulvimarina sp. 2208YS6-2-32 isolated from Uroteuthis (Photololigo) edulis.</title>
        <authorList>
            <person name="Park J.-S."/>
        </authorList>
    </citation>
    <scope>NUCLEOTIDE SEQUENCE [LARGE SCALE GENOMIC DNA]</scope>
    <source>
        <strain evidence="2 3">2208YS6-2-32</strain>
    </source>
</reference>
<dbReference type="SUPFAM" id="SSF50129">
    <property type="entry name" value="GroES-like"/>
    <property type="match status" value="1"/>
</dbReference>
<dbReference type="NCBIfam" id="TIGR02823">
    <property type="entry name" value="oxido_YhdH"/>
    <property type="match status" value="1"/>
</dbReference>
<dbReference type="InterPro" id="IPR013154">
    <property type="entry name" value="ADH-like_N"/>
</dbReference>
<organism evidence="2 3">
    <name type="scientific">Fulvimarina uroteuthidis</name>
    <dbReference type="NCBI Taxonomy" id="3098149"/>
    <lineage>
        <taxon>Bacteria</taxon>
        <taxon>Pseudomonadati</taxon>
        <taxon>Pseudomonadota</taxon>
        <taxon>Alphaproteobacteria</taxon>
        <taxon>Hyphomicrobiales</taxon>
        <taxon>Aurantimonadaceae</taxon>
        <taxon>Fulvimarina</taxon>
    </lineage>
</organism>
<dbReference type="InterPro" id="IPR014188">
    <property type="entry name" value="Acrylyl-CoA_reductase_AcuI"/>
</dbReference>
<feature type="domain" description="Enoyl reductase (ER)" evidence="1">
    <location>
        <begin position="15"/>
        <end position="327"/>
    </location>
</feature>
<dbReference type="InterPro" id="IPR011032">
    <property type="entry name" value="GroES-like_sf"/>
</dbReference>
<dbReference type="SUPFAM" id="SSF51735">
    <property type="entry name" value="NAD(P)-binding Rossmann-fold domains"/>
    <property type="match status" value="1"/>
</dbReference>
<dbReference type="Gene3D" id="3.40.50.720">
    <property type="entry name" value="NAD(P)-binding Rossmann-like Domain"/>
    <property type="match status" value="1"/>
</dbReference>
<dbReference type="InterPro" id="IPR036291">
    <property type="entry name" value="NAD(P)-bd_dom_sf"/>
</dbReference>
<name>A0ABU5HZV1_9HYPH</name>
<dbReference type="GO" id="GO:0016491">
    <property type="term" value="F:oxidoreductase activity"/>
    <property type="evidence" value="ECO:0007669"/>
    <property type="project" value="UniProtKB-KW"/>
</dbReference>
<dbReference type="PANTHER" id="PTHR43677">
    <property type="entry name" value="SHORT-CHAIN DEHYDROGENASE/REDUCTASE"/>
    <property type="match status" value="1"/>
</dbReference>
<comment type="caution">
    <text evidence="2">The sequence shown here is derived from an EMBL/GenBank/DDBJ whole genome shotgun (WGS) entry which is preliminary data.</text>
</comment>
<sequence>MADTFRAVLISRDDDKNQTVEMTEMTSDELMDGDVDVRVEASTVNYKDGLAITGKSPIVRRWPMIAGIDLAGEVVASRNEAWKPGDKVVLNGWGLSETHYGGYSERARVKGEWLVKRPDAFSARDAMAIGTAGYTAMLSVLALEDAGMTPDKGPVIVSGATGGVGSIAVSVLSKLGWDVIAVTGRASEHDYLKRLGAGEIMDRAELSEKGKPLDKERWAAGVDCVGSHTLVNMLAGTKRHGAVAACGLAQGADLPATVMPFILRGVSLHGIDSVMMTPERRIEAWQRLASDLDRTKLAEISSEVPFDAVIETAQALIEGKVRGRVVVDIG</sequence>
<dbReference type="Gene3D" id="3.90.180.10">
    <property type="entry name" value="Medium-chain alcohol dehydrogenases, catalytic domain"/>
    <property type="match status" value="1"/>
</dbReference>
<dbReference type="Proteomes" id="UP001294412">
    <property type="component" value="Unassembled WGS sequence"/>
</dbReference>
<dbReference type="CDD" id="cd08288">
    <property type="entry name" value="MDR_yhdh"/>
    <property type="match status" value="1"/>
</dbReference>
<accession>A0ABU5HZV1</accession>
<dbReference type="InterPro" id="IPR020843">
    <property type="entry name" value="ER"/>
</dbReference>
<evidence type="ECO:0000313" key="2">
    <source>
        <dbReference type="EMBL" id="MDY8108114.1"/>
    </source>
</evidence>
<dbReference type="PANTHER" id="PTHR43677:SF1">
    <property type="entry name" value="ACRYLYL-COA REDUCTASE ACUI-RELATED"/>
    <property type="match status" value="1"/>
</dbReference>
<evidence type="ECO:0000259" key="1">
    <source>
        <dbReference type="SMART" id="SM00829"/>
    </source>
</evidence>
<dbReference type="Pfam" id="PF00107">
    <property type="entry name" value="ADH_zinc_N"/>
    <property type="match status" value="1"/>
</dbReference>
<dbReference type="RefSeq" id="WP_322185561.1">
    <property type="nucleotide sequence ID" value="NZ_JAXLPB010000001.1"/>
</dbReference>
<gene>
    <name evidence="2" type="ORF">U0C82_02985</name>
</gene>
<dbReference type="EMBL" id="JAXLPB010000001">
    <property type="protein sequence ID" value="MDY8108114.1"/>
    <property type="molecule type" value="Genomic_DNA"/>
</dbReference>
<dbReference type="Pfam" id="PF08240">
    <property type="entry name" value="ADH_N"/>
    <property type="match status" value="1"/>
</dbReference>
<keyword evidence="3" id="KW-1185">Reference proteome</keyword>